<keyword evidence="2" id="KW-1185">Reference proteome</keyword>
<gene>
    <name evidence="1" type="ORF">ACFY35_47880</name>
</gene>
<comment type="caution">
    <text evidence="1">The sequence shown here is derived from an EMBL/GenBank/DDBJ whole genome shotgun (WGS) entry which is preliminary data.</text>
</comment>
<evidence type="ECO:0000313" key="2">
    <source>
        <dbReference type="Proteomes" id="UP001602245"/>
    </source>
</evidence>
<proteinExistence type="predicted"/>
<sequence length="46" mass="5336">MTADEPEDRDALRVQMQQAIETFRHLTMLFVQSAAVHVLAKRRDLP</sequence>
<reference evidence="1 2" key="1">
    <citation type="submission" date="2024-10" db="EMBL/GenBank/DDBJ databases">
        <title>The Natural Products Discovery Center: Release of the First 8490 Sequenced Strains for Exploring Actinobacteria Biosynthetic Diversity.</title>
        <authorList>
            <person name="Kalkreuter E."/>
            <person name="Kautsar S.A."/>
            <person name="Yang D."/>
            <person name="Bader C.D."/>
            <person name="Teijaro C.N."/>
            <person name="Fluegel L."/>
            <person name="Davis C.M."/>
            <person name="Simpson J.R."/>
            <person name="Lauterbach L."/>
            <person name="Steele A.D."/>
            <person name="Gui C."/>
            <person name="Meng S."/>
            <person name="Li G."/>
            <person name="Viehrig K."/>
            <person name="Ye F."/>
            <person name="Su P."/>
            <person name="Kiefer A.F."/>
            <person name="Nichols A."/>
            <person name="Cepeda A.J."/>
            <person name="Yan W."/>
            <person name="Fan B."/>
            <person name="Jiang Y."/>
            <person name="Adhikari A."/>
            <person name="Zheng C.-J."/>
            <person name="Schuster L."/>
            <person name="Cowan T.M."/>
            <person name="Smanski M.J."/>
            <person name="Chevrette M.G."/>
            <person name="De Carvalho L.P.S."/>
            <person name="Shen B."/>
        </authorList>
    </citation>
    <scope>NUCLEOTIDE SEQUENCE [LARGE SCALE GENOMIC DNA]</scope>
    <source>
        <strain evidence="1 2">NPDC000087</strain>
    </source>
</reference>
<evidence type="ECO:0008006" key="3">
    <source>
        <dbReference type="Google" id="ProtNLM"/>
    </source>
</evidence>
<dbReference type="EMBL" id="JBIAZU010000010">
    <property type="protein sequence ID" value="MFF5297201.1"/>
    <property type="molecule type" value="Genomic_DNA"/>
</dbReference>
<dbReference type="RefSeq" id="WP_020514094.1">
    <property type="nucleotide sequence ID" value="NZ_JBIAZU010000010.1"/>
</dbReference>
<organism evidence="1 2">
    <name type="scientific">Paractinoplanes globisporus</name>
    <dbReference type="NCBI Taxonomy" id="113565"/>
    <lineage>
        <taxon>Bacteria</taxon>
        <taxon>Bacillati</taxon>
        <taxon>Actinomycetota</taxon>
        <taxon>Actinomycetes</taxon>
        <taxon>Micromonosporales</taxon>
        <taxon>Micromonosporaceae</taxon>
        <taxon>Paractinoplanes</taxon>
    </lineage>
</organism>
<accession>A0ABW6WWK4</accession>
<evidence type="ECO:0000313" key="1">
    <source>
        <dbReference type="EMBL" id="MFF5297201.1"/>
    </source>
</evidence>
<protein>
    <recommendedName>
        <fullName evidence="3">MarR family transcriptional regulator</fullName>
    </recommendedName>
</protein>
<name>A0ABW6WWK4_9ACTN</name>
<dbReference type="Proteomes" id="UP001602245">
    <property type="component" value="Unassembled WGS sequence"/>
</dbReference>